<sequence>MNFDKQVDNKPLATNGQQIHEQLANSVQPMQKIKVPATTIRVKTSTRDTLQLLKTVIDSKTMLEIVDEAVTDWVLKNGYEEKVQQLRDLTQ</sequence>
<dbReference type="KEGG" id="wei:EQG49_00090"/>
<accession>A0A4P6YQU2</accession>
<dbReference type="RefSeq" id="WP_133362033.1">
    <property type="nucleotide sequence ID" value="NZ_CP037940.1"/>
</dbReference>
<dbReference type="Proteomes" id="UP000292886">
    <property type="component" value="Chromosome"/>
</dbReference>
<dbReference type="AlphaFoldDB" id="A0A4P6YQU2"/>
<reference evidence="2" key="1">
    <citation type="submission" date="2019-03" db="EMBL/GenBank/DDBJ databases">
        <title>Weissella sp. 26KH-42 Genome sequencing.</title>
        <authorList>
            <person name="Heo J."/>
            <person name="Kim S.-J."/>
            <person name="Kim J.-S."/>
            <person name="Hong S.-B."/>
            <person name="Kwon S.-W."/>
        </authorList>
    </citation>
    <scope>NUCLEOTIDE SEQUENCE [LARGE SCALE GENOMIC DNA]</scope>
    <source>
        <strain evidence="2">26KH-42</strain>
    </source>
</reference>
<protein>
    <submittedName>
        <fullName evidence="1">Uncharacterized protein</fullName>
    </submittedName>
</protein>
<evidence type="ECO:0000313" key="1">
    <source>
        <dbReference type="EMBL" id="QBO34953.1"/>
    </source>
</evidence>
<gene>
    <name evidence="1" type="ORF">EQG49_00090</name>
</gene>
<dbReference type="EMBL" id="CP037940">
    <property type="protein sequence ID" value="QBO34953.1"/>
    <property type="molecule type" value="Genomic_DNA"/>
</dbReference>
<proteinExistence type="predicted"/>
<name>A0A4P6YQU2_9LACO</name>
<organism evidence="1 2">
    <name type="scientific">Periweissella cryptocerci</name>
    <dbReference type="NCBI Taxonomy" id="2506420"/>
    <lineage>
        <taxon>Bacteria</taxon>
        <taxon>Bacillati</taxon>
        <taxon>Bacillota</taxon>
        <taxon>Bacilli</taxon>
        <taxon>Lactobacillales</taxon>
        <taxon>Lactobacillaceae</taxon>
        <taxon>Periweissella</taxon>
    </lineage>
</organism>
<evidence type="ECO:0000313" key="2">
    <source>
        <dbReference type="Proteomes" id="UP000292886"/>
    </source>
</evidence>
<keyword evidence="2" id="KW-1185">Reference proteome</keyword>